<reference evidence="3" key="1">
    <citation type="journal article" date="2017" name="PLoS ONE">
        <title>The Agassiz's desert tortoise genome provides a resource for the conservation of a threatened species.</title>
        <authorList>
            <person name="Tollis M."/>
            <person name="DeNardo D.F."/>
            <person name="Cornelius J.A."/>
            <person name="Dolby G.A."/>
            <person name="Edwards T."/>
            <person name="Henen B.T."/>
            <person name="Karl A.E."/>
            <person name="Murphy R.W."/>
            <person name="Kusumi K."/>
        </authorList>
    </citation>
    <scope>NUCLEOTIDE SEQUENCE [LARGE SCALE GENOMIC DNA]</scope>
</reference>
<dbReference type="AlphaFoldDB" id="A0A452I431"/>
<accession>A0A452I431</accession>
<reference evidence="2" key="3">
    <citation type="submission" date="2025-09" db="UniProtKB">
        <authorList>
            <consortium name="Ensembl"/>
        </authorList>
    </citation>
    <scope>IDENTIFICATION</scope>
</reference>
<feature type="domain" description="HAT C-terminal dimerisation" evidence="1">
    <location>
        <begin position="540"/>
        <end position="586"/>
    </location>
</feature>
<dbReference type="STRING" id="38772.ENSGAGP00000022291"/>
<dbReference type="PANTHER" id="PTHR37162">
    <property type="entry name" value="HAT FAMILY DIMERISATION DOMAINCONTAINING PROTEIN-RELATED"/>
    <property type="match status" value="1"/>
</dbReference>
<dbReference type="Pfam" id="PF05699">
    <property type="entry name" value="Dimer_Tnp_hAT"/>
    <property type="match status" value="1"/>
</dbReference>
<organism evidence="2 3">
    <name type="scientific">Gopherus agassizii</name>
    <name type="common">Agassiz's desert tortoise</name>
    <dbReference type="NCBI Taxonomy" id="38772"/>
    <lineage>
        <taxon>Eukaryota</taxon>
        <taxon>Metazoa</taxon>
        <taxon>Chordata</taxon>
        <taxon>Craniata</taxon>
        <taxon>Vertebrata</taxon>
        <taxon>Euteleostomi</taxon>
        <taxon>Archelosauria</taxon>
        <taxon>Testudinata</taxon>
        <taxon>Testudines</taxon>
        <taxon>Cryptodira</taxon>
        <taxon>Durocryptodira</taxon>
        <taxon>Testudinoidea</taxon>
        <taxon>Testudinidae</taxon>
        <taxon>Gopherus</taxon>
    </lineage>
</organism>
<dbReference type="InterPro" id="IPR012337">
    <property type="entry name" value="RNaseH-like_sf"/>
</dbReference>
<proteinExistence type="predicted"/>
<dbReference type="Proteomes" id="UP000291020">
    <property type="component" value="Unassembled WGS sequence"/>
</dbReference>
<keyword evidence="3" id="KW-1185">Reference proteome</keyword>
<dbReference type="Ensembl" id="ENSGAGT00000025406.1">
    <property type="protein sequence ID" value="ENSGAGP00000022291.1"/>
    <property type="gene ID" value="ENSGAGG00000016376.1"/>
</dbReference>
<dbReference type="GO" id="GO:0046983">
    <property type="term" value="F:protein dimerization activity"/>
    <property type="evidence" value="ECO:0007669"/>
    <property type="project" value="InterPro"/>
</dbReference>
<dbReference type="InterPro" id="IPR008906">
    <property type="entry name" value="HATC_C_dom"/>
</dbReference>
<reference evidence="2" key="2">
    <citation type="submission" date="2025-08" db="UniProtKB">
        <authorList>
            <consortium name="Ensembl"/>
        </authorList>
    </citation>
    <scope>IDENTIFICATION</scope>
</reference>
<evidence type="ECO:0000259" key="1">
    <source>
        <dbReference type="Pfam" id="PF05699"/>
    </source>
</evidence>
<name>A0A452I431_9SAUR</name>
<evidence type="ECO:0000313" key="3">
    <source>
        <dbReference type="Proteomes" id="UP000291020"/>
    </source>
</evidence>
<dbReference type="SUPFAM" id="SSF53098">
    <property type="entry name" value="Ribonuclease H-like"/>
    <property type="match status" value="1"/>
</dbReference>
<protein>
    <recommendedName>
        <fullName evidence="1">HAT C-terminal dimerisation domain-containing protein</fullName>
    </recommendedName>
</protein>
<evidence type="ECO:0000313" key="2">
    <source>
        <dbReference type="Ensembl" id="ENSGAGP00000022291.1"/>
    </source>
</evidence>
<dbReference type="PANTHER" id="PTHR37162:SF10">
    <property type="entry name" value="DUF4371 DOMAIN-CONTAINING PROTEIN"/>
    <property type="match status" value="1"/>
</dbReference>
<sequence>MAREESTTKKQKRQCSYRTEWEATYSWIRKSYECDSKAFCKACRKEFTICNGSESDVKHHAESKNHGQNTQTHKSNTLVSHFFSKPDESFNNKVIATELTQVYRTVVHQHSYRSCDCKLKLAPTLYPDSTIAKHISCGWTKAEALIKNVLSPLSTEFLKDLSKPDGPYFSVATDASNKGNVKTFPLSLRYWTPEHRVQGKLLDFYEQSEETAEAISNTLLEKLATHKLDLNKVSSYCADNANMNYGKRQLAYQNLKKQNKNILPANCPAHVVHNTVKHGSSTVQIDIETLVIKMFNHFSSSAKRVEALKDMFDFVDMEYVTLLCHVPTRWLSLFPAVNRLVNMWQAVKFYFVSLGSEKCPTFLWMLFSDRENGEQGEGPSKVEVHLFFLQNVLKIFNDTVLCLENESMTACEVYAIMNTLRIKLQQWKNDLFFGAKVESALTEMLPVTAACLQKDFMKFYAVSILYLEKWFDFSTARYLFNIQCLNIKVNRVFKFRDLCAAVTAVNLQKTVALDQLYDEYCIIKDINSKLEPGNCSVEELWSQMLRNKDSSTELLNMAKLVSYVLSIPISNAYSERVFSIMKGAWTDVWNRSSIDLVRSETLLKMNFRMSCKDFYSFVIAQKQVMAMAKSAKKY</sequence>